<proteinExistence type="predicted"/>
<protein>
    <submittedName>
        <fullName evidence="2">Uncharacterized protein</fullName>
    </submittedName>
</protein>
<keyword evidence="1" id="KW-0472">Membrane</keyword>
<dbReference type="Proteomes" id="UP000240505">
    <property type="component" value="Chromosome"/>
</dbReference>
<dbReference type="KEGG" id="masz:C9I28_04590"/>
<dbReference type="OrthoDB" id="8708745at2"/>
<evidence type="ECO:0000313" key="3">
    <source>
        <dbReference type="Proteomes" id="UP000240505"/>
    </source>
</evidence>
<dbReference type="AlphaFoldDB" id="A0A2R4C628"/>
<keyword evidence="1" id="KW-1133">Transmembrane helix</keyword>
<feature type="transmembrane region" description="Helical" evidence="1">
    <location>
        <begin position="90"/>
        <end position="111"/>
    </location>
</feature>
<sequence length="162" mass="16952">MDQHKLRTLVFEKTGVKVDVDDPIFALVALNEAVLAEAVERHVERIDAASAALARQAGAPAPLLSEFEPAPAAPVAPPATTLAAPERRQLAVALGAAAFGALLVLLGQALLLRPKPVPPVSVPAPLTSEQIAAIATGEKFNRVLPRLDAKTRNAVLAEMNKP</sequence>
<evidence type="ECO:0000313" key="2">
    <source>
        <dbReference type="EMBL" id="AVR95076.1"/>
    </source>
</evidence>
<dbReference type="RefSeq" id="WP_107140427.1">
    <property type="nucleotide sequence ID" value="NZ_CP028324.1"/>
</dbReference>
<gene>
    <name evidence="2" type="ORF">C9I28_04590</name>
</gene>
<organism evidence="2 3">
    <name type="scientific">Pseudoduganella armeniaca</name>
    <dbReference type="NCBI Taxonomy" id="2072590"/>
    <lineage>
        <taxon>Bacteria</taxon>
        <taxon>Pseudomonadati</taxon>
        <taxon>Pseudomonadota</taxon>
        <taxon>Betaproteobacteria</taxon>
        <taxon>Burkholderiales</taxon>
        <taxon>Oxalobacteraceae</taxon>
        <taxon>Telluria group</taxon>
        <taxon>Pseudoduganella</taxon>
    </lineage>
</organism>
<keyword evidence="3" id="KW-1185">Reference proteome</keyword>
<accession>A0A2R4C628</accession>
<dbReference type="EMBL" id="CP028324">
    <property type="protein sequence ID" value="AVR95076.1"/>
    <property type="molecule type" value="Genomic_DNA"/>
</dbReference>
<name>A0A2R4C628_9BURK</name>
<evidence type="ECO:0000256" key="1">
    <source>
        <dbReference type="SAM" id="Phobius"/>
    </source>
</evidence>
<keyword evidence="1" id="KW-0812">Transmembrane</keyword>
<reference evidence="2 3" key="1">
    <citation type="submission" date="2018-03" db="EMBL/GenBank/DDBJ databases">
        <title>Massilia armeniaca sp. nov., isolated from desert soil.</title>
        <authorList>
            <person name="Huang H."/>
            <person name="Ren M."/>
        </authorList>
    </citation>
    <scope>NUCLEOTIDE SEQUENCE [LARGE SCALE GENOMIC DNA]</scope>
    <source>
        <strain evidence="2 3">ZMN-3</strain>
    </source>
</reference>